<protein>
    <recommendedName>
        <fullName evidence="4">Serine acetyltransferase</fullName>
        <ecNumber evidence="3">2.3.1.30</ecNumber>
    </recommendedName>
</protein>
<dbReference type="InterPro" id="IPR045304">
    <property type="entry name" value="LbH_SAT"/>
</dbReference>
<evidence type="ECO:0000259" key="10">
    <source>
        <dbReference type="SMART" id="SM00971"/>
    </source>
</evidence>
<dbReference type="CDD" id="cd03354">
    <property type="entry name" value="LbH_SAT"/>
    <property type="match status" value="1"/>
</dbReference>
<dbReference type="GO" id="GO:0009001">
    <property type="term" value="F:serine O-acetyltransferase activity"/>
    <property type="evidence" value="ECO:0007669"/>
    <property type="project" value="UniProtKB-EC"/>
</dbReference>
<dbReference type="Gene3D" id="2.160.10.10">
    <property type="entry name" value="Hexapeptide repeat proteins"/>
    <property type="match status" value="1"/>
</dbReference>
<evidence type="ECO:0000313" key="12">
    <source>
        <dbReference type="Proteomes" id="UP001409585"/>
    </source>
</evidence>
<dbReference type="Pfam" id="PF06426">
    <property type="entry name" value="SATase_N"/>
    <property type="match status" value="1"/>
</dbReference>
<dbReference type="GO" id="GO:0005737">
    <property type="term" value="C:cytoplasm"/>
    <property type="evidence" value="ECO:0007669"/>
    <property type="project" value="InterPro"/>
</dbReference>
<feature type="domain" description="Serine acetyltransferase N-terminal" evidence="10">
    <location>
        <begin position="16"/>
        <end position="120"/>
    </location>
</feature>
<evidence type="ECO:0000256" key="3">
    <source>
        <dbReference type="ARBA" id="ARBA00013266"/>
    </source>
</evidence>
<dbReference type="NCBIfam" id="TIGR01172">
    <property type="entry name" value="cysE"/>
    <property type="match status" value="1"/>
</dbReference>
<dbReference type="PANTHER" id="PTHR42811">
    <property type="entry name" value="SERINE ACETYLTRANSFERASE"/>
    <property type="match status" value="1"/>
</dbReference>
<comment type="catalytic activity">
    <reaction evidence="9">
        <text>L-serine + acetyl-CoA = O-acetyl-L-serine + CoA</text>
        <dbReference type="Rhea" id="RHEA:24560"/>
        <dbReference type="ChEBI" id="CHEBI:33384"/>
        <dbReference type="ChEBI" id="CHEBI:57287"/>
        <dbReference type="ChEBI" id="CHEBI:57288"/>
        <dbReference type="ChEBI" id="CHEBI:58340"/>
        <dbReference type="EC" id="2.3.1.30"/>
    </reaction>
</comment>
<dbReference type="InterPro" id="IPR001451">
    <property type="entry name" value="Hexapep"/>
</dbReference>
<dbReference type="Gene3D" id="1.10.3130.10">
    <property type="entry name" value="serine acetyltransferase, domain 1"/>
    <property type="match status" value="1"/>
</dbReference>
<name>A0AAV3U8M9_9ALTE</name>
<dbReference type="InterPro" id="IPR042122">
    <property type="entry name" value="Ser_AcTrfase_N_sf"/>
</dbReference>
<dbReference type="AlphaFoldDB" id="A0AAV3U8M9"/>
<reference evidence="12" key="1">
    <citation type="journal article" date="2019" name="Int. J. Syst. Evol. Microbiol.">
        <title>The Global Catalogue of Microorganisms (GCM) 10K type strain sequencing project: providing services to taxonomists for standard genome sequencing and annotation.</title>
        <authorList>
            <consortium name="The Broad Institute Genomics Platform"/>
            <consortium name="The Broad Institute Genome Sequencing Center for Infectious Disease"/>
            <person name="Wu L."/>
            <person name="Ma J."/>
        </authorList>
    </citation>
    <scope>NUCLEOTIDE SEQUENCE [LARGE SCALE GENOMIC DNA]</scope>
    <source>
        <strain evidence="12">JCM 19134</strain>
    </source>
</reference>
<accession>A0AAV3U8M9</accession>
<dbReference type="InterPro" id="IPR010493">
    <property type="entry name" value="Ser_AcTrfase_N"/>
</dbReference>
<evidence type="ECO:0000256" key="9">
    <source>
        <dbReference type="ARBA" id="ARBA00049486"/>
    </source>
</evidence>
<dbReference type="FunFam" id="2.160.10.10:FF:000002">
    <property type="entry name" value="Serine acetyltransferase"/>
    <property type="match status" value="1"/>
</dbReference>
<keyword evidence="5" id="KW-0028">Amino-acid biosynthesis</keyword>
<keyword evidence="12" id="KW-1185">Reference proteome</keyword>
<dbReference type="InterPro" id="IPR011004">
    <property type="entry name" value="Trimer_LpxA-like_sf"/>
</dbReference>
<evidence type="ECO:0000256" key="4">
    <source>
        <dbReference type="ARBA" id="ARBA00018522"/>
    </source>
</evidence>
<dbReference type="RefSeq" id="WP_345427345.1">
    <property type="nucleotide sequence ID" value="NZ_AP031496.1"/>
</dbReference>
<evidence type="ECO:0000256" key="1">
    <source>
        <dbReference type="ARBA" id="ARBA00004876"/>
    </source>
</evidence>
<dbReference type="EMBL" id="BAABLX010000076">
    <property type="protein sequence ID" value="GAA4958410.1"/>
    <property type="molecule type" value="Genomic_DNA"/>
</dbReference>
<proteinExistence type="inferred from homology"/>
<sequence>MTSFSATEIPPTLTRIWPSIRCEAEVSSAAEPSLASFYYGAILNHSSFQDAITYTLANLLAGPDLSVMLVREVCQQALADNPLIETQMLRDINAWYERDAACDQYMIPLLHFKGYHALQSYRISHWLWQQGRQSLALFFQNRISERFSVDIHPAAVIGSGIMIDHATGVVIGETSIVHDDVSMLHSITLGGSGCEVGKRHPTIGRGVLMGAGCKILGPVDIGSRVKVAAGSVVIADVPAQVTVAGVPAKIVADSRNARPAESMDHRLPG</sequence>
<dbReference type="InterPro" id="IPR053376">
    <property type="entry name" value="Serine_acetyltransferase"/>
</dbReference>
<gene>
    <name evidence="11" type="primary">cysE_2</name>
    <name evidence="11" type="ORF">GCM10025791_43840</name>
</gene>
<dbReference type="SUPFAM" id="SSF51161">
    <property type="entry name" value="Trimeric LpxA-like enzymes"/>
    <property type="match status" value="1"/>
</dbReference>
<dbReference type="InterPro" id="IPR005881">
    <property type="entry name" value="Ser_O-AcTrfase"/>
</dbReference>
<evidence type="ECO:0000256" key="2">
    <source>
        <dbReference type="ARBA" id="ARBA00007274"/>
    </source>
</evidence>
<dbReference type="NCBIfam" id="NF041874">
    <property type="entry name" value="EPS_EpsC"/>
    <property type="match status" value="1"/>
</dbReference>
<dbReference type="GO" id="GO:0006535">
    <property type="term" value="P:cysteine biosynthetic process from serine"/>
    <property type="evidence" value="ECO:0007669"/>
    <property type="project" value="InterPro"/>
</dbReference>
<dbReference type="Proteomes" id="UP001409585">
    <property type="component" value="Unassembled WGS sequence"/>
</dbReference>
<dbReference type="SMART" id="SM00971">
    <property type="entry name" value="SATase_N"/>
    <property type="match status" value="1"/>
</dbReference>
<comment type="similarity">
    <text evidence="2">Belongs to the transferase hexapeptide repeat family.</text>
</comment>
<keyword evidence="7" id="KW-0198">Cysteine biosynthesis</keyword>
<evidence type="ECO:0000313" key="11">
    <source>
        <dbReference type="EMBL" id="GAA4958410.1"/>
    </source>
</evidence>
<evidence type="ECO:0000256" key="8">
    <source>
        <dbReference type="ARBA" id="ARBA00023315"/>
    </source>
</evidence>
<evidence type="ECO:0000256" key="7">
    <source>
        <dbReference type="ARBA" id="ARBA00023192"/>
    </source>
</evidence>
<keyword evidence="8" id="KW-0012">Acyltransferase</keyword>
<organism evidence="11 12">
    <name type="scientific">Halioxenophilus aromaticivorans</name>
    <dbReference type="NCBI Taxonomy" id="1306992"/>
    <lineage>
        <taxon>Bacteria</taxon>
        <taxon>Pseudomonadati</taxon>
        <taxon>Pseudomonadota</taxon>
        <taxon>Gammaproteobacteria</taxon>
        <taxon>Alteromonadales</taxon>
        <taxon>Alteromonadaceae</taxon>
        <taxon>Halioxenophilus</taxon>
    </lineage>
</organism>
<evidence type="ECO:0000256" key="5">
    <source>
        <dbReference type="ARBA" id="ARBA00022605"/>
    </source>
</evidence>
<dbReference type="EC" id="2.3.1.30" evidence="3"/>
<evidence type="ECO:0000256" key="6">
    <source>
        <dbReference type="ARBA" id="ARBA00022679"/>
    </source>
</evidence>
<comment type="caution">
    <text evidence="11">The sequence shown here is derived from an EMBL/GenBank/DDBJ whole genome shotgun (WGS) entry which is preliminary data.</text>
</comment>
<comment type="pathway">
    <text evidence="1">Amino-acid biosynthesis; L-cysteine biosynthesis; L-cysteine from L-serine: step 1/2.</text>
</comment>
<dbReference type="Pfam" id="PF00132">
    <property type="entry name" value="Hexapep"/>
    <property type="match status" value="1"/>
</dbReference>
<keyword evidence="6" id="KW-0808">Transferase</keyword>